<dbReference type="AlphaFoldDB" id="A0AA51X853"/>
<keyword evidence="1" id="KW-0812">Transmembrane</keyword>
<reference evidence="3 4" key="1">
    <citation type="submission" date="2023-08" db="EMBL/GenBank/DDBJ databases">
        <title>Pleionea litopenaei sp. nov., isolated from stomach of juvenile Litopenaeus vannamei.</title>
        <authorList>
            <person name="Rho A.M."/>
            <person name="Hwang C.Y."/>
        </authorList>
    </citation>
    <scope>NUCLEOTIDE SEQUENCE [LARGE SCALE GENOMIC DNA]</scope>
    <source>
        <strain evidence="3 4">HL-JVS1</strain>
    </source>
</reference>
<accession>A0AA51X853</accession>
<evidence type="ECO:0000259" key="2">
    <source>
        <dbReference type="Pfam" id="PF01979"/>
    </source>
</evidence>
<dbReference type="InterPro" id="IPR006680">
    <property type="entry name" value="Amidohydro-rel"/>
</dbReference>
<dbReference type="InterPro" id="IPR051781">
    <property type="entry name" value="Metallo-dep_Hydrolase"/>
</dbReference>
<dbReference type="GO" id="GO:0016810">
    <property type="term" value="F:hydrolase activity, acting on carbon-nitrogen (but not peptide) bonds"/>
    <property type="evidence" value="ECO:0007669"/>
    <property type="project" value="InterPro"/>
</dbReference>
<dbReference type="Pfam" id="PF01979">
    <property type="entry name" value="Amidohydro_1"/>
    <property type="match status" value="1"/>
</dbReference>
<evidence type="ECO:0000313" key="3">
    <source>
        <dbReference type="EMBL" id="WMS88928.1"/>
    </source>
</evidence>
<organism evidence="3 4">
    <name type="scientific">Pleionea litopenaei</name>
    <dbReference type="NCBI Taxonomy" id="3070815"/>
    <lineage>
        <taxon>Bacteria</taxon>
        <taxon>Pseudomonadati</taxon>
        <taxon>Pseudomonadota</taxon>
        <taxon>Gammaproteobacteria</taxon>
        <taxon>Oceanospirillales</taxon>
        <taxon>Pleioneaceae</taxon>
        <taxon>Pleionea</taxon>
    </lineage>
</organism>
<dbReference type="SUPFAM" id="SSF51338">
    <property type="entry name" value="Composite domain of metallo-dependent hydrolases"/>
    <property type="match status" value="1"/>
</dbReference>
<feature type="domain" description="Amidohydrolase-related" evidence="2">
    <location>
        <begin position="105"/>
        <end position="440"/>
    </location>
</feature>
<dbReference type="PANTHER" id="PTHR43135:SF3">
    <property type="entry name" value="ALPHA-D-RIBOSE 1-METHYLPHOSPHONATE 5-TRIPHOSPHATE DIPHOSPHATASE"/>
    <property type="match status" value="1"/>
</dbReference>
<name>A0AA51X853_9GAMM</name>
<dbReference type="PANTHER" id="PTHR43135">
    <property type="entry name" value="ALPHA-D-RIBOSE 1-METHYLPHOSPHONATE 5-TRIPHOSPHATE DIPHOSPHATASE"/>
    <property type="match status" value="1"/>
</dbReference>
<dbReference type="Proteomes" id="UP001239782">
    <property type="component" value="Chromosome"/>
</dbReference>
<sequence length="477" mass="52730">MLVNALGWFKTITKAVFLFVVVVIIMLLLSIPISRWFEPTLKVTPAISGHYLITNANIVDSLNNRILSTMAIEIDSGVIQSVLPSDQLDAAIDRRVPRVDARGKYLLPGLVDAHVHVFDPQDLGLYLSHGITQVRNMAGLPAHLRWQALEQADAFIGSELTVFSPALNAGDDLGPFHIRVESAEDARELVRTLAEKNYQGIKVYNGLDLSMTHAIFDEAKRLGLPVAGHPSSAYPFDKALELPFQSIEHIEELFQVALEHKVTHERIDQLSQALARSKTPIVSTLVAFDNIHQASQAPNEFLSTVDWNYLTGFTAFIGEKQLSPQLSGTDGQWESTKMRALNAITQSLFKNDVSMVIGSDTGPALTQPGLSFHRELALLESLNIERHKILNAATTNAVNLLSNGMHSGQIAIGQRANLLLVHANPLESLATLQEPEAVITRGRYLNREQLMSLRKQGTNHHNSYVIIGWLLESLFTQ</sequence>
<dbReference type="Gene3D" id="3.40.50.10910">
    <property type="entry name" value="Amidohydrolase"/>
    <property type="match status" value="1"/>
</dbReference>
<dbReference type="RefSeq" id="WP_309204147.1">
    <property type="nucleotide sequence ID" value="NZ_CP133548.1"/>
</dbReference>
<keyword evidence="1" id="KW-0472">Membrane</keyword>
<dbReference type="InterPro" id="IPR011059">
    <property type="entry name" value="Metal-dep_hydrolase_composite"/>
</dbReference>
<dbReference type="Gene3D" id="3.30.110.90">
    <property type="entry name" value="Amidohydrolase"/>
    <property type="match status" value="1"/>
</dbReference>
<dbReference type="Gene3D" id="2.30.40.10">
    <property type="entry name" value="Urease, subunit C, domain 1"/>
    <property type="match status" value="1"/>
</dbReference>
<evidence type="ECO:0000313" key="4">
    <source>
        <dbReference type="Proteomes" id="UP001239782"/>
    </source>
</evidence>
<keyword evidence="1" id="KW-1133">Transmembrane helix</keyword>
<proteinExistence type="predicted"/>
<dbReference type="EMBL" id="CP133548">
    <property type="protein sequence ID" value="WMS88928.1"/>
    <property type="molecule type" value="Genomic_DNA"/>
</dbReference>
<keyword evidence="4" id="KW-1185">Reference proteome</keyword>
<feature type="transmembrane region" description="Helical" evidence="1">
    <location>
        <begin position="12"/>
        <end position="33"/>
    </location>
</feature>
<dbReference type="InterPro" id="IPR032466">
    <property type="entry name" value="Metal_Hydrolase"/>
</dbReference>
<dbReference type="SUPFAM" id="SSF51556">
    <property type="entry name" value="Metallo-dependent hydrolases"/>
    <property type="match status" value="1"/>
</dbReference>
<protein>
    <submittedName>
        <fullName evidence="3">Amidohydrolase family protein</fullName>
    </submittedName>
</protein>
<dbReference type="Gene3D" id="1.20.58.520">
    <property type="entry name" value="Amidohydrolase"/>
    <property type="match status" value="1"/>
</dbReference>
<gene>
    <name evidence="3" type="ORF">Q9312_08435</name>
</gene>
<dbReference type="KEGG" id="plei:Q9312_08435"/>
<evidence type="ECO:0000256" key="1">
    <source>
        <dbReference type="SAM" id="Phobius"/>
    </source>
</evidence>